<gene>
    <name evidence="8" type="ORF">PQO05_25795</name>
</gene>
<evidence type="ECO:0000256" key="4">
    <source>
        <dbReference type="ARBA" id="ARBA00024226"/>
    </source>
</evidence>
<evidence type="ECO:0000259" key="7">
    <source>
        <dbReference type="Pfam" id="PF00171"/>
    </source>
</evidence>
<dbReference type="InterPro" id="IPR015590">
    <property type="entry name" value="Aldehyde_DH_dom"/>
</dbReference>
<dbReference type="InterPro" id="IPR029510">
    <property type="entry name" value="Ald_DH_CS_GLU"/>
</dbReference>
<dbReference type="InterPro" id="IPR016163">
    <property type="entry name" value="Ald_DH_C"/>
</dbReference>
<dbReference type="PANTHER" id="PTHR43521">
    <property type="entry name" value="ALPHA-AMINOADIPIC SEMIALDEHYDE DEHYDROGENASE"/>
    <property type="match status" value="1"/>
</dbReference>
<feature type="domain" description="Aldehyde dehydrogenase" evidence="7">
    <location>
        <begin position="38"/>
        <end position="495"/>
    </location>
</feature>
<dbReference type="EMBL" id="CP117167">
    <property type="protein sequence ID" value="WCT15063.1"/>
    <property type="molecule type" value="Genomic_DNA"/>
</dbReference>
<accession>A0ABY7TF89</accession>
<keyword evidence="2 6" id="KW-0560">Oxidoreductase</keyword>
<proteinExistence type="inferred from homology"/>
<evidence type="ECO:0000313" key="8">
    <source>
        <dbReference type="EMBL" id="WCT15063.1"/>
    </source>
</evidence>
<name>A0ABY7TF89_9SPHI</name>
<sequence>MVDIAAVLSHFNININEANPAFSTGATWGSSEVTFIKDIISPVDGKKIAAVTMATSADYNKVADKATDAFKQWRTLPAPKRGEIVRQIGEALRENKDQLGKLVSYEMGKSLQEGWGEVQEMIDICDFAVGLSRQLYGNTMASERANHRMYDQYHPLGVVGIISAFNFPVAVWSWNAMLAWICGNVCIWKPSEKTPLTAIACQHIVQQVFAANNIAEGVSCLVIGDRVIGEQMAADARVALVSATGSTRMGKAVAVTVAQRLGKYLLELGGNNAVIISEDANMEIALVGAVFGAVGTAGQRCTTTRRLIIHQSIYEAFKQKLVSAYAQVRIGNPLDEHNHMGPLIDHDAVNAYLASIEACKAQGGKFIVEGGVLTGDAYASGCYVKPCIAEVENYFEIVQHETFAPILYLIKYDTIDEAIELQNAVPQGLSSSIITNNLREAEQFLSFAGSDCGIANVNIGTSGAEIGGAFGGEKETGGGRESGSDAWKAYMRRQTNTINYSADLPLAQGIKFDL</sequence>
<reference evidence="8 9" key="1">
    <citation type="submission" date="2023-02" db="EMBL/GenBank/DDBJ databases">
        <title>Genome sequence of Mucilaginibacter jinjuensis strain KACC 16571.</title>
        <authorList>
            <person name="Kim S."/>
            <person name="Heo J."/>
            <person name="Kwon S.-W."/>
        </authorList>
    </citation>
    <scope>NUCLEOTIDE SEQUENCE [LARGE SCALE GENOMIC DNA]</scope>
    <source>
        <strain evidence="8 9">KACC 16571</strain>
    </source>
</reference>
<dbReference type="EC" id="1.2.1.3" evidence="4"/>
<dbReference type="RefSeq" id="WP_273633555.1">
    <property type="nucleotide sequence ID" value="NZ_CP117167.1"/>
</dbReference>
<evidence type="ECO:0000256" key="6">
    <source>
        <dbReference type="RuleBase" id="RU003345"/>
    </source>
</evidence>
<organism evidence="8 9">
    <name type="scientific">Mucilaginibacter jinjuensis</name>
    <dbReference type="NCBI Taxonomy" id="1176721"/>
    <lineage>
        <taxon>Bacteria</taxon>
        <taxon>Pseudomonadati</taxon>
        <taxon>Bacteroidota</taxon>
        <taxon>Sphingobacteriia</taxon>
        <taxon>Sphingobacteriales</taxon>
        <taxon>Sphingobacteriaceae</taxon>
        <taxon>Mucilaginibacter</taxon>
    </lineage>
</organism>
<keyword evidence="3" id="KW-0520">NAD</keyword>
<dbReference type="InterPro" id="IPR016161">
    <property type="entry name" value="Ald_DH/histidinol_DH"/>
</dbReference>
<dbReference type="SUPFAM" id="SSF53720">
    <property type="entry name" value="ALDH-like"/>
    <property type="match status" value="1"/>
</dbReference>
<comment type="subunit">
    <text evidence="1">Homotetramer.</text>
</comment>
<dbReference type="Pfam" id="PF00171">
    <property type="entry name" value="Aldedh"/>
    <property type="match status" value="1"/>
</dbReference>
<dbReference type="Gene3D" id="3.40.309.10">
    <property type="entry name" value="Aldehyde Dehydrogenase, Chain A, domain 2"/>
    <property type="match status" value="1"/>
</dbReference>
<dbReference type="PANTHER" id="PTHR43521:SF1">
    <property type="entry name" value="ALPHA-AMINOADIPIC SEMIALDEHYDE DEHYDROGENASE"/>
    <property type="match status" value="1"/>
</dbReference>
<protein>
    <recommendedName>
        <fullName evidence="4">aldehyde dehydrogenase (NAD(+))</fullName>
        <ecNumber evidence="4">1.2.1.3</ecNumber>
    </recommendedName>
</protein>
<dbReference type="Gene3D" id="3.40.605.10">
    <property type="entry name" value="Aldehyde Dehydrogenase, Chain A, domain 1"/>
    <property type="match status" value="1"/>
</dbReference>
<evidence type="ECO:0000256" key="3">
    <source>
        <dbReference type="ARBA" id="ARBA00023027"/>
    </source>
</evidence>
<dbReference type="PROSITE" id="PS00687">
    <property type="entry name" value="ALDEHYDE_DEHYDR_GLU"/>
    <property type="match status" value="1"/>
</dbReference>
<evidence type="ECO:0000256" key="5">
    <source>
        <dbReference type="PROSITE-ProRule" id="PRU10007"/>
    </source>
</evidence>
<feature type="active site" evidence="5">
    <location>
        <position position="267"/>
    </location>
</feature>
<dbReference type="Proteomes" id="UP001216139">
    <property type="component" value="Chromosome"/>
</dbReference>
<evidence type="ECO:0000256" key="2">
    <source>
        <dbReference type="ARBA" id="ARBA00023002"/>
    </source>
</evidence>
<dbReference type="InterPro" id="IPR044638">
    <property type="entry name" value="ALDH7A1-like"/>
</dbReference>
<keyword evidence="9" id="KW-1185">Reference proteome</keyword>
<evidence type="ECO:0000256" key="1">
    <source>
        <dbReference type="ARBA" id="ARBA00011881"/>
    </source>
</evidence>
<comment type="similarity">
    <text evidence="6">Belongs to the aldehyde dehydrogenase family.</text>
</comment>
<evidence type="ECO:0000313" key="9">
    <source>
        <dbReference type="Proteomes" id="UP001216139"/>
    </source>
</evidence>
<dbReference type="CDD" id="cd07130">
    <property type="entry name" value="ALDH_F7_AASADH"/>
    <property type="match status" value="1"/>
</dbReference>
<dbReference type="InterPro" id="IPR016162">
    <property type="entry name" value="Ald_DH_N"/>
</dbReference>